<protein>
    <submittedName>
        <fullName evidence="1">Uncharacterized protein</fullName>
    </submittedName>
</protein>
<gene>
    <name evidence="1" type="ORF">ENE75_09355</name>
</gene>
<dbReference type="AlphaFoldDB" id="A0A437JY71"/>
<proteinExistence type="predicted"/>
<comment type="caution">
    <text evidence="1">The sequence shown here is derived from an EMBL/GenBank/DDBJ whole genome shotgun (WGS) entry which is preliminary data.</text>
</comment>
<dbReference type="RefSeq" id="WP_128197996.1">
    <property type="nucleotide sequence ID" value="NZ_SACT01000002.1"/>
</dbReference>
<dbReference type="OrthoDB" id="8909534at2"/>
<name>A0A437JY71_9BURK</name>
<evidence type="ECO:0000313" key="1">
    <source>
        <dbReference type="EMBL" id="RVT52623.1"/>
    </source>
</evidence>
<evidence type="ECO:0000313" key="2">
    <source>
        <dbReference type="Proteomes" id="UP000288178"/>
    </source>
</evidence>
<dbReference type="Proteomes" id="UP000288178">
    <property type="component" value="Unassembled WGS sequence"/>
</dbReference>
<keyword evidence="2" id="KW-1185">Reference proteome</keyword>
<reference evidence="1 2" key="1">
    <citation type="submission" date="2019-01" db="EMBL/GenBank/DDBJ databases">
        <authorList>
            <person name="Chen W.-M."/>
        </authorList>
    </citation>
    <scope>NUCLEOTIDE SEQUENCE [LARGE SCALE GENOMIC DNA]</scope>
    <source>
        <strain evidence="1 2">ICH-3</strain>
    </source>
</reference>
<organism evidence="1 2">
    <name type="scientific">Rubrivivax albus</name>
    <dbReference type="NCBI Taxonomy" id="2499835"/>
    <lineage>
        <taxon>Bacteria</taxon>
        <taxon>Pseudomonadati</taxon>
        <taxon>Pseudomonadota</taxon>
        <taxon>Betaproteobacteria</taxon>
        <taxon>Burkholderiales</taxon>
        <taxon>Sphaerotilaceae</taxon>
        <taxon>Rubrivivax</taxon>
    </lineage>
</organism>
<dbReference type="EMBL" id="SACT01000002">
    <property type="protein sequence ID" value="RVT52623.1"/>
    <property type="molecule type" value="Genomic_DNA"/>
</dbReference>
<accession>A0A437JY71</accession>
<sequence>MPLLSCLIRSRAMPDRLAVRLRQPDRTEVAASTDERPRGCGWFDSSHDLHHGLQVTEHRDVDAVVNQIPLSWWLGWELDAVRTPVR</sequence>